<gene>
    <name evidence="10" type="primary">fluC</name>
    <name evidence="10" type="synonym">crcB</name>
    <name evidence="11" type="ORF">ACFSFX_13635</name>
</gene>
<accession>A0ABW4QAB4</accession>
<keyword evidence="4 10" id="KW-1133">Transmembrane helix</keyword>
<comment type="caution">
    <text evidence="11">The sequence shown here is derived from an EMBL/GenBank/DDBJ whole genome shotgun (WGS) entry which is preliminary data.</text>
</comment>
<evidence type="ECO:0000256" key="8">
    <source>
        <dbReference type="ARBA" id="ARBA00035585"/>
    </source>
</evidence>
<evidence type="ECO:0000256" key="9">
    <source>
        <dbReference type="ARBA" id="ARBA00049940"/>
    </source>
</evidence>
<keyword evidence="3 10" id="KW-0812">Transmembrane</keyword>
<dbReference type="PANTHER" id="PTHR28259">
    <property type="entry name" value="FLUORIDE EXPORT PROTEIN 1-RELATED"/>
    <property type="match status" value="1"/>
</dbReference>
<feature type="transmembrane region" description="Helical" evidence="10">
    <location>
        <begin position="21"/>
        <end position="42"/>
    </location>
</feature>
<comment type="function">
    <text evidence="9 10">Fluoride-specific ion channel. Important for reducing fluoride concentration in the cell, thus reducing its toxicity.</text>
</comment>
<feature type="transmembrane region" description="Helical" evidence="10">
    <location>
        <begin position="54"/>
        <end position="75"/>
    </location>
</feature>
<keyword evidence="10" id="KW-0406">Ion transport</keyword>
<keyword evidence="10" id="KW-0479">Metal-binding</keyword>
<evidence type="ECO:0000256" key="10">
    <source>
        <dbReference type="HAMAP-Rule" id="MF_00454"/>
    </source>
</evidence>
<comment type="activity regulation">
    <text evidence="10">Na(+) is not transported, but it plays an essential structural role and its presence is essential for fluoride channel function.</text>
</comment>
<evidence type="ECO:0000313" key="11">
    <source>
        <dbReference type="EMBL" id="MFD1847630.1"/>
    </source>
</evidence>
<keyword evidence="12" id="KW-1185">Reference proteome</keyword>
<evidence type="ECO:0000256" key="3">
    <source>
        <dbReference type="ARBA" id="ARBA00022692"/>
    </source>
</evidence>
<keyword evidence="6 10" id="KW-0407">Ion channel</keyword>
<evidence type="ECO:0000256" key="7">
    <source>
        <dbReference type="ARBA" id="ARBA00035120"/>
    </source>
</evidence>
<name>A0ABW4QAB4_9MICC</name>
<evidence type="ECO:0000256" key="1">
    <source>
        <dbReference type="ARBA" id="ARBA00004651"/>
    </source>
</evidence>
<evidence type="ECO:0000256" key="6">
    <source>
        <dbReference type="ARBA" id="ARBA00023303"/>
    </source>
</evidence>
<dbReference type="EMBL" id="JBHUGA010000060">
    <property type="protein sequence ID" value="MFD1847630.1"/>
    <property type="molecule type" value="Genomic_DNA"/>
</dbReference>
<feature type="binding site" evidence="10">
    <location>
        <position position="100"/>
    </location>
    <ligand>
        <name>Na(+)</name>
        <dbReference type="ChEBI" id="CHEBI:29101"/>
        <note>structural</note>
    </ligand>
</feature>
<sequence>MSTPHRREPSTAPLERRPYRRLTLIAVVFAGGTAGTLCRAWLNGVVPSPQDLPLPTLAINLTGSFLLGLLLEVLLRTGPDRGGHRIVRLVLGTGFLGGFTTYSAFALEAIALAAAGASGFAAAYVAISLLGGVLLSFAGIGVGAAVARRRQGQPDATSEEDPP</sequence>
<keyword evidence="10" id="KW-0813">Transport</keyword>
<proteinExistence type="inferred from homology"/>
<protein>
    <recommendedName>
        <fullName evidence="10">Fluoride-specific ion channel FluC</fullName>
    </recommendedName>
</protein>
<dbReference type="HAMAP" id="MF_00454">
    <property type="entry name" value="FluC"/>
    <property type="match status" value="1"/>
</dbReference>
<keyword evidence="5 10" id="KW-0472">Membrane</keyword>
<dbReference type="InterPro" id="IPR003691">
    <property type="entry name" value="FluC"/>
</dbReference>
<dbReference type="PANTHER" id="PTHR28259:SF1">
    <property type="entry name" value="FLUORIDE EXPORT PROTEIN 1-RELATED"/>
    <property type="match status" value="1"/>
</dbReference>
<keyword evidence="2 10" id="KW-1003">Cell membrane</keyword>
<evidence type="ECO:0000256" key="2">
    <source>
        <dbReference type="ARBA" id="ARBA00022475"/>
    </source>
</evidence>
<comment type="subcellular location">
    <subcellularLocation>
        <location evidence="1 10">Cell membrane</location>
        <topology evidence="1 10">Multi-pass membrane protein</topology>
    </subcellularLocation>
</comment>
<dbReference type="Pfam" id="PF02537">
    <property type="entry name" value="CRCB"/>
    <property type="match status" value="1"/>
</dbReference>
<feature type="binding site" evidence="10">
    <location>
        <position position="97"/>
    </location>
    <ligand>
        <name>Na(+)</name>
        <dbReference type="ChEBI" id="CHEBI:29101"/>
        <note>structural</note>
    </ligand>
</feature>
<dbReference type="RefSeq" id="WP_343880678.1">
    <property type="nucleotide sequence ID" value="NZ_BAAAIJ010000051.1"/>
</dbReference>
<feature type="transmembrane region" description="Helical" evidence="10">
    <location>
        <begin position="87"/>
        <end position="115"/>
    </location>
</feature>
<evidence type="ECO:0000256" key="4">
    <source>
        <dbReference type="ARBA" id="ARBA00022989"/>
    </source>
</evidence>
<comment type="similarity">
    <text evidence="7 10">Belongs to the fluoride channel Fluc/FEX (TC 1.A.43) family.</text>
</comment>
<evidence type="ECO:0000313" key="12">
    <source>
        <dbReference type="Proteomes" id="UP001597307"/>
    </source>
</evidence>
<keyword evidence="10" id="KW-0915">Sodium</keyword>
<dbReference type="Proteomes" id="UP001597307">
    <property type="component" value="Unassembled WGS sequence"/>
</dbReference>
<evidence type="ECO:0000256" key="5">
    <source>
        <dbReference type="ARBA" id="ARBA00023136"/>
    </source>
</evidence>
<reference evidence="12" key="1">
    <citation type="journal article" date="2019" name="Int. J. Syst. Evol. Microbiol.">
        <title>The Global Catalogue of Microorganisms (GCM) 10K type strain sequencing project: providing services to taxonomists for standard genome sequencing and annotation.</title>
        <authorList>
            <consortium name="The Broad Institute Genomics Platform"/>
            <consortium name="The Broad Institute Genome Sequencing Center for Infectious Disease"/>
            <person name="Wu L."/>
            <person name="Ma J."/>
        </authorList>
    </citation>
    <scope>NUCLEOTIDE SEQUENCE [LARGE SCALE GENOMIC DNA]</scope>
    <source>
        <strain evidence="12">JCM 11496</strain>
    </source>
</reference>
<organism evidence="11 12">
    <name type="scientific">Arthrobacter flavus</name>
    <dbReference type="NCBI Taxonomy" id="95172"/>
    <lineage>
        <taxon>Bacteria</taxon>
        <taxon>Bacillati</taxon>
        <taxon>Actinomycetota</taxon>
        <taxon>Actinomycetes</taxon>
        <taxon>Micrococcales</taxon>
        <taxon>Micrococcaceae</taxon>
        <taxon>Arthrobacter</taxon>
    </lineage>
</organism>
<feature type="transmembrane region" description="Helical" evidence="10">
    <location>
        <begin position="121"/>
        <end position="147"/>
    </location>
</feature>
<comment type="catalytic activity">
    <reaction evidence="8">
        <text>fluoride(in) = fluoride(out)</text>
        <dbReference type="Rhea" id="RHEA:76159"/>
        <dbReference type="ChEBI" id="CHEBI:17051"/>
    </reaction>
    <physiologicalReaction direction="left-to-right" evidence="8">
        <dbReference type="Rhea" id="RHEA:76160"/>
    </physiologicalReaction>
</comment>